<protein>
    <submittedName>
        <fullName evidence="1">Diaminopimelate decarboxylase</fullName>
    </submittedName>
</protein>
<dbReference type="AlphaFoldDB" id="A0A656GID1"/>
<evidence type="ECO:0000313" key="1">
    <source>
        <dbReference type="EMBL" id="EGH25553.1"/>
    </source>
</evidence>
<evidence type="ECO:0000313" key="2">
    <source>
        <dbReference type="Proteomes" id="UP000003465"/>
    </source>
</evidence>
<sequence>MHKLPETVLGAIKEAQALEIDPLAAFVYDLDALQQHVTDVMAALPAAVELYYA</sequence>
<proteinExistence type="predicted"/>
<dbReference type="Proteomes" id="UP000003465">
    <property type="component" value="Unassembled WGS sequence"/>
</dbReference>
<organism evidence="1 2">
    <name type="scientific">Pseudomonas amygdali pv. mori str. 301020</name>
    <dbReference type="NCBI Taxonomy" id="629261"/>
    <lineage>
        <taxon>Bacteria</taxon>
        <taxon>Pseudomonadati</taxon>
        <taxon>Pseudomonadota</taxon>
        <taxon>Gammaproteobacteria</taxon>
        <taxon>Pseudomonadales</taxon>
        <taxon>Pseudomonadaceae</taxon>
        <taxon>Pseudomonas</taxon>
        <taxon>Pseudomonas amygdali</taxon>
    </lineage>
</organism>
<comment type="caution">
    <text evidence="1">The sequence shown here is derived from an EMBL/GenBank/DDBJ whole genome shotgun (WGS) entry which is preliminary data.</text>
</comment>
<reference evidence="1 2" key="1">
    <citation type="journal article" date="2011" name="PLoS Pathog.">
        <title>Dynamic evolution of pathogenicity revealed by sequencing and comparative genomics of 19 Pseudomonas syringae isolates.</title>
        <authorList>
            <person name="Baltrus D.A."/>
            <person name="Nishimura M.T."/>
            <person name="Romanchuk A."/>
            <person name="Chang J.H."/>
            <person name="Mukhtar M.S."/>
            <person name="Cherkis K."/>
            <person name="Roach J."/>
            <person name="Grant S.R."/>
            <person name="Jones C.D."/>
            <person name="Dangl J.L."/>
        </authorList>
    </citation>
    <scope>NUCLEOTIDE SEQUENCE [LARGE SCALE GENOMIC DNA]</scope>
    <source>
        <strain evidence="1 2">301020</strain>
    </source>
</reference>
<name>A0A656GID1_PSEA0</name>
<dbReference type="EMBL" id="AEAG01001414">
    <property type="protein sequence ID" value="EGH25553.1"/>
    <property type="molecule type" value="Genomic_DNA"/>
</dbReference>
<gene>
    <name evidence="1" type="ORF">PSYMO_30693</name>
</gene>
<feature type="non-terminal residue" evidence="1">
    <location>
        <position position="53"/>
    </location>
</feature>
<accession>A0A656GID1</accession>